<name>A0A175YCZ3_DAUCS</name>
<dbReference type="SUPFAM" id="SSF53098">
    <property type="entry name" value="Ribonuclease H-like"/>
    <property type="match status" value="1"/>
</dbReference>
<proteinExistence type="predicted"/>
<evidence type="ECO:0000313" key="1">
    <source>
        <dbReference type="EMBL" id="WOH13738.1"/>
    </source>
</evidence>
<dbReference type="Proteomes" id="UP000077755">
    <property type="component" value="Chromosome 9"/>
</dbReference>
<accession>A0A175YCZ3</accession>
<dbReference type="GO" id="GO:0003676">
    <property type="term" value="F:nucleic acid binding"/>
    <property type="evidence" value="ECO:0007669"/>
    <property type="project" value="InterPro"/>
</dbReference>
<dbReference type="Gramene" id="KZM81323">
    <property type="protein sequence ID" value="KZM81323"/>
    <property type="gene ID" value="DCAR_028936"/>
</dbReference>
<dbReference type="EMBL" id="CP093351">
    <property type="protein sequence ID" value="WOH13738.1"/>
    <property type="molecule type" value="Genomic_DNA"/>
</dbReference>
<dbReference type="PANTHER" id="PTHR47074:SF11">
    <property type="entry name" value="REVERSE TRANSCRIPTASE-LIKE PROTEIN"/>
    <property type="match status" value="1"/>
</dbReference>
<dbReference type="InterPro" id="IPR002156">
    <property type="entry name" value="RNaseH_domain"/>
</dbReference>
<dbReference type="Gene3D" id="3.30.420.10">
    <property type="entry name" value="Ribonuclease H-like superfamily/Ribonuclease H"/>
    <property type="match status" value="1"/>
</dbReference>
<dbReference type="InterPro" id="IPR036397">
    <property type="entry name" value="RNaseH_sf"/>
</dbReference>
<reference evidence="1" key="2">
    <citation type="submission" date="2022-03" db="EMBL/GenBank/DDBJ databases">
        <title>Draft title - Genomic analysis of global carrot germplasm unveils the trajectory of domestication and the origin of high carotenoid orange carrot.</title>
        <authorList>
            <person name="Iorizzo M."/>
            <person name="Ellison S."/>
            <person name="Senalik D."/>
            <person name="Macko-Podgorni A."/>
            <person name="Grzebelus D."/>
            <person name="Bostan H."/>
            <person name="Rolling W."/>
            <person name="Curaba J."/>
            <person name="Simon P."/>
        </authorList>
    </citation>
    <scope>NUCLEOTIDE SEQUENCE</scope>
    <source>
        <tissue evidence="1">Leaf</tissue>
    </source>
</reference>
<reference evidence="1" key="1">
    <citation type="journal article" date="2016" name="Nat. Genet.">
        <title>A high-quality carrot genome assembly provides new insights into carotenoid accumulation and asterid genome evolution.</title>
        <authorList>
            <person name="Iorizzo M."/>
            <person name="Ellison S."/>
            <person name="Senalik D."/>
            <person name="Zeng P."/>
            <person name="Satapoomin P."/>
            <person name="Huang J."/>
            <person name="Bowman M."/>
            <person name="Iovene M."/>
            <person name="Sanseverino W."/>
            <person name="Cavagnaro P."/>
            <person name="Yildiz M."/>
            <person name="Macko-Podgorni A."/>
            <person name="Moranska E."/>
            <person name="Grzebelus E."/>
            <person name="Grzebelus D."/>
            <person name="Ashrafi H."/>
            <person name="Zheng Z."/>
            <person name="Cheng S."/>
            <person name="Spooner D."/>
            <person name="Van Deynze A."/>
            <person name="Simon P."/>
        </authorList>
    </citation>
    <scope>NUCLEOTIDE SEQUENCE</scope>
    <source>
        <tissue evidence="1">Leaf</tissue>
    </source>
</reference>
<dbReference type="InterPro" id="IPR052929">
    <property type="entry name" value="RNase_H-like_EbsB-rel"/>
</dbReference>
<dbReference type="Pfam" id="PF13456">
    <property type="entry name" value="RVT_3"/>
    <property type="match status" value="1"/>
</dbReference>
<evidence type="ECO:0000313" key="2">
    <source>
        <dbReference type="Proteomes" id="UP000077755"/>
    </source>
</evidence>
<gene>
    <name evidence="1" type="ORF">DCAR_0933249</name>
</gene>
<organism evidence="1 2">
    <name type="scientific">Daucus carota subsp. sativus</name>
    <name type="common">Carrot</name>
    <dbReference type="NCBI Taxonomy" id="79200"/>
    <lineage>
        <taxon>Eukaryota</taxon>
        <taxon>Viridiplantae</taxon>
        <taxon>Streptophyta</taxon>
        <taxon>Embryophyta</taxon>
        <taxon>Tracheophyta</taxon>
        <taxon>Spermatophyta</taxon>
        <taxon>Magnoliopsida</taxon>
        <taxon>eudicotyledons</taxon>
        <taxon>Gunneridae</taxon>
        <taxon>Pentapetalae</taxon>
        <taxon>asterids</taxon>
        <taxon>campanulids</taxon>
        <taxon>Apiales</taxon>
        <taxon>Apiaceae</taxon>
        <taxon>Apioideae</taxon>
        <taxon>Scandiceae</taxon>
        <taxon>Daucinae</taxon>
        <taxon>Daucus</taxon>
        <taxon>Daucus sect. Daucus</taxon>
    </lineage>
</organism>
<dbReference type="AlphaFoldDB" id="A0A175YCZ3"/>
<sequence>MLDRGYKLSVAFWKYKLQSFDFVCAVDGAWGRNEGGDIGGGMGGFIKNNQGIILLLFSGPSSASNAEEAEILGVIYVLRKVIEKKYHMKRVVICSDSSVVLGASNKGLDNTYLPNFSFQPFIHVSIFVQYVPRTLNDTADLLAKKGICRPKMIDYWARP</sequence>
<dbReference type="PANTHER" id="PTHR47074">
    <property type="entry name" value="BNAC02G40300D PROTEIN"/>
    <property type="match status" value="1"/>
</dbReference>
<dbReference type="InterPro" id="IPR012337">
    <property type="entry name" value="RNaseH-like_sf"/>
</dbReference>
<protein>
    <submittedName>
        <fullName evidence="1">Uncharacterized protein</fullName>
    </submittedName>
</protein>
<dbReference type="GO" id="GO:0004523">
    <property type="term" value="F:RNA-DNA hybrid ribonuclease activity"/>
    <property type="evidence" value="ECO:0007669"/>
    <property type="project" value="InterPro"/>
</dbReference>
<keyword evidence="2" id="KW-1185">Reference proteome</keyword>